<accession>A0A1V3IS34</accession>
<dbReference type="SUPFAM" id="SSF82714">
    <property type="entry name" value="Multidrug efflux transporter AcrB TolC docking domain, DN and DC subdomains"/>
    <property type="match status" value="2"/>
</dbReference>
<proteinExistence type="predicted"/>
<organism evidence="10 12">
    <name type="scientific">Rodentibacter trehalosifermentans</name>
    <dbReference type="NCBI Taxonomy" id="1908263"/>
    <lineage>
        <taxon>Bacteria</taxon>
        <taxon>Pseudomonadati</taxon>
        <taxon>Pseudomonadota</taxon>
        <taxon>Gammaproteobacteria</taxon>
        <taxon>Pasteurellales</taxon>
        <taxon>Pasteurellaceae</taxon>
        <taxon>Rodentibacter</taxon>
    </lineage>
</organism>
<dbReference type="PRINTS" id="PR00702">
    <property type="entry name" value="ACRIFLAVINRP"/>
</dbReference>
<feature type="transmembrane region" description="Helical" evidence="8">
    <location>
        <begin position="905"/>
        <end position="929"/>
    </location>
</feature>
<dbReference type="Pfam" id="PF00873">
    <property type="entry name" value="ACR_tran"/>
    <property type="match status" value="1"/>
</dbReference>
<dbReference type="Gene3D" id="3.30.2090.10">
    <property type="entry name" value="Multidrug efflux transporter AcrB TolC docking domain, DN and DC subdomains"/>
    <property type="match status" value="2"/>
</dbReference>
<dbReference type="InterPro" id="IPR001036">
    <property type="entry name" value="Acrflvin-R"/>
</dbReference>
<dbReference type="PANTHER" id="PTHR32063">
    <property type="match status" value="1"/>
</dbReference>
<evidence type="ECO:0000256" key="8">
    <source>
        <dbReference type="SAM" id="Phobius"/>
    </source>
</evidence>
<dbReference type="SUPFAM" id="SSF82693">
    <property type="entry name" value="Multidrug efflux transporter AcrB pore domain, PN1, PN2, PC1 and PC2 subdomains"/>
    <property type="match status" value="3"/>
</dbReference>
<evidence type="ECO:0000313" key="12">
    <source>
        <dbReference type="Proteomes" id="UP000189161"/>
    </source>
</evidence>
<accession>A0A1V3J1P7</accession>
<feature type="transmembrane region" description="Helical" evidence="8">
    <location>
        <begin position="332"/>
        <end position="351"/>
    </location>
</feature>
<dbReference type="RefSeq" id="WP_077420985.1">
    <property type="nucleotide sequence ID" value="NZ_MLHK01000041.1"/>
</dbReference>
<feature type="transmembrane region" description="Helical" evidence="8">
    <location>
        <begin position="358"/>
        <end position="378"/>
    </location>
</feature>
<keyword evidence="2" id="KW-0813">Transport</keyword>
<keyword evidence="5 8" id="KW-0812">Transmembrane</keyword>
<protein>
    <submittedName>
        <fullName evidence="10">Transporter</fullName>
    </submittedName>
</protein>
<comment type="caution">
    <text evidence="10">The sequence shown here is derived from an EMBL/GenBank/DDBJ whole genome shotgun (WGS) entry which is preliminary data.</text>
</comment>
<dbReference type="Gene3D" id="3.30.70.1440">
    <property type="entry name" value="Multidrug efflux transporter AcrB pore domain"/>
    <property type="match status" value="1"/>
</dbReference>
<feature type="transmembrane region" description="Helical" evidence="8">
    <location>
        <begin position="461"/>
        <end position="479"/>
    </location>
</feature>
<feature type="transmembrane region" description="Helical" evidence="8">
    <location>
        <begin position="873"/>
        <end position="899"/>
    </location>
</feature>
<dbReference type="GO" id="GO:0042910">
    <property type="term" value="F:xenobiotic transmembrane transporter activity"/>
    <property type="evidence" value="ECO:0007669"/>
    <property type="project" value="TreeGrafter"/>
</dbReference>
<evidence type="ECO:0000256" key="1">
    <source>
        <dbReference type="ARBA" id="ARBA00004429"/>
    </source>
</evidence>
<feature type="transmembrane region" description="Helical" evidence="8">
    <location>
        <begin position="384"/>
        <end position="408"/>
    </location>
</feature>
<keyword evidence="4" id="KW-0997">Cell inner membrane</keyword>
<dbReference type="EMBL" id="MLHL01000021">
    <property type="protein sequence ID" value="OOF48893.1"/>
    <property type="molecule type" value="Genomic_DNA"/>
</dbReference>
<dbReference type="SUPFAM" id="SSF82866">
    <property type="entry name" value="Multidrug efflux transporter AcrB transmembrane domain"/>
    <property type="match status" value="2"/>
</dbReference>
<feature type="transmembrane region" description="Helical" evidence="8">
    <location>
        <begin position="983"/>
        <end position="1006"/>
    </location>
</feature>
<gene>
    <name evidence="9" type="ORF">BKK51_07820</name>
    <name evidence="10" type="ORF">BKK52_04820</name>
</gene>
<evidence type="ECO:0000256" key="6">
    <source>
        <dbReference type="ARBA" id="ARBA00022989"/>
    </source>
</evidence>
<dbReference type="FunFam" id="1.20.1640.10:FF:000001">
    <property type="entry name" value="Efflux pump membrane transporter"/>
    <property type="match status" value="1"/>
</dbReference>
<keyword evidence="6 8" id="KW-1133">Transmembrane helix</keyword>
<reference evidence="11 12" key="1">
    <citation type="submission" date="2016-10" db="EMBL/GenBank/DDBJ databases">
        <title>Rodentibacter gen. nov. and new species.</title>
        <authorList>
            <person name="Christensen H."/>
        </authorList>
    </citation>
    <scope>NUCLEOTIDE SEQUENCE [LARGE SCALE GENOMIC DNA]</scope>
    <source>
        <strain evidence="9 11">H1983213011</strain>
        <strain evidence="10 12">H1987082031</strain>
    </source>
</reference>
<dbReference type="Gene3D" id="3.30.70.1430">
    <property type="entry name" value="Multidrug efflux transporter AcrB pore domain"/>
    <property type="match status" value="2"/>
</dbReference>
<evidence type="ECO:0000256" key="3">
    <source>
        <dbReference type="ARBA" id="ARBA00022475"/>
    </source>
</evidence>
<evidence type="ECO:0000256" key="2">
    <source>
        <dbReference type="ARBA" id="ARBA00022448"/>
    </source>
</evidence>
<dbReference type="EMBL" id="MLHK01000041">
    <property type="protein sequence ID" value="OOF44926.1"/>
    <property type="molecule type" value="Genomic_DNA"/>
</dbReference>
<keyword evidence="7 8" id="KW-0472">Membrane</keyword>
<dbReference type="Gene3D" id="3.30.70.1320">
    <property type="entry name" value="Multidrug efflux transporter AcrB pore domain like"/>
    <property type="match status" value="1"/>
</dbReference>
<feature type="transmembrane region" description="Helical" evidence="8">
    <location>
        <begin position="950"/>
        <end position="971"/>
    </location>
</feature>
<dbReference type="Proteomes" id="UP000189161">
    <property type="component" value="Unassembled WGS sequence"/>
</dbReference>
<keyword evidence="12" id="KW-1185">Reference proteome</keyword>
<dbReference type="Proteomes" id="UP000188728">
    <property type="component" value="Unassembled WGS sequence"/>
</dbReference>
<dbReference type="InterPro" id="IPR027463">
    <property type="entry name" value="AcrB_DN_DC_subdom"/>
</dbReference>
<feature type="transmembrane region" description="Helical" evidence="8">
    <location>
        <begin position="846"/>
        <end position="866"/>
    </location>
</feature>
<name>A0A1V3J1P7_9PAST</name>
<feature type="transmembrane region" description="Helical" evidence="8">
    <location>
        <begin position="429"/>
        <end position="449"/>
    </location>
</feature>
<comment type="subcellular location">
    <subcellularLocation>
        <location evidence="1">Cell inner membrane</location>
        <topology evidence="1">Multi-pass membrane protein</topology>
    </subcellularLocation>
</comment>
<evidence type="ECO:0000256" key="4">
    <source>
        <dbReference type="ARBA" id="ARBA00022519"/>
    </source>
</evidence>
<evidence type="ECO:0000256" key="5">
    <source>
        <dbReference type="ARBA" id="ARBA00022692"/>
    </source>
</evidence>
<evidence type="ECO:0000313" key="10">
    <source>
        <dbReference type="EMBL" id="OOF48893.1"/>
    </source>
</evidence>
<dbReference type="PANTHER" id="PTHR32063:SF28">
    <property type="entry name" value="BLR2861 PROTEIN"/>
    <property type="match status" value="1"/>
</dbReference>
<dbReference type="AlphaFoldDB" id="A0A1V3J1P7"/>
<dbReference type="Gene3D" id="1.20.1640.10">
    <property type="entry name" value="Multidrug efflux transporter AcrB transmembrane domain"/>
    <property type="match status" value="2"/>
</dbReference>
<dbReference type="OrthoDB" id="9758297at2"/>
<feature type="transmembrane region" description="Helical" evidence="8">
    <location>
        <begin position="525"/>
        <end position="544"/>
    </location>
</feature>
<keyword evidence="3" id="KW-1003">Cell membrane</keyword>
<sequence>MKFTDIFIRRPVLAISISLLIIILGLQAVSKLAVREYPKMTTTVITVTTAYPGADANLIQAFVTSKLEESIAQADNIDYMSSSSAPSSSTITVKMKLNTDPAGALADVLAKVNAVRSELPSGIEDPTVASSSGGTGIMYISFRSNKLDSSQVTDYINRVVKPQFFTIEGVAEVQIFGAAEYAMRIWLDPQKMAGQNLSASQVMSALSANNIQTAAGSDNGYYVSYRNKVETTTKSVEQLGNLIVASNGDDLVRLRDIATVELNKESDNSRATANGGESVVLGINPTSSANPLTVAEKIRPLYDSIKKQLPDSMESDILYDRTIAINSSINEVVKTIVEATVIVLVVILMFIGSLRAIIIPVITIPISLIGVLMMLQSLDFSINLMTLLALILAIGLVVDDAIVVLENVDRHIKEGETPFRAAIIGTREIALPVISMTISLIAVYSPMALMGGITGTLFKEFALTLAGSVFISGIVALTLSPMMTSKLLKSNAEPTWMERKVEHTLSKMNNVYNYMLDIVMQNRKAMVAFAVAIFAILPFLFNSLSSELTPNEDKGAFIAIGSAPSNVNVDYIQDAMQPYMKTVMDTPEVWFGMSIAGAPSSNQSLNIVTLKDWKDRSRKQPEIMNELNTKAKSIPEVSVSAFNFPEIDTGEQGPPVAIVLKTAQDYNALANTAEKFLEAMRASGKFVYTNLDLKYDTAQMTISVDKEKAGTYGITMQQISNTLGSFLSGATITRVDIDGRAYKVISQVKRDDRLSPESFKNYYLTASNGESVPLSSLISMELETQPTSLPRFSQLNAATIQAVPMPGTSTGDAVAWLQQQADTTLPQGYTYDFRSESRQLVQEGNALVVTFALAVIIIFLVLAIQFESVRDPLVIMISVPLAVSGALLTLNFLSFFGISGTTLNIYSQVGLITLVGLITKHGILMCEVAKEEQLLHGKNRIDAITAAAKVRLRPILMTTAAMVAGLIPLLYATGAGAVSRFSIGIVIVAGLSIGTIFTLFVLPVIYSYVATEHKPLPVFEEDETKPAH</sequence>
<evidence type="ECO:0000313" key="11">
    <source>
        <dbReference type="Proteomes" id="UP000188728"/>
    </source>
</evidence>
<dbReference type="GO" id="GO:0005886">
    <property type="term" value="C:plasma membrane"/>
    <property type="evidence" value="ECO:0007669"/>
    <property type="project" value="UniProtKB-SubCell"/>
</dbReference>
<evidence type="ECO:0000256" key="7">
    <source>
        <dbReference type="ARBA" id="ARBA00023136"/>
    </source>
</evidence>
<evidence type="ECO:0000313" key="9">
    <source>
        <dbReference type="EMBL" id="OOF44926.1"/>
    </source>
</evidence>